<protein>
    <submittedName>
        <fullName evidence="5">Venom allergen 5-like isoform X2</fullName>
    </submittedName>
</protein>
<feature type="domain" description="SCP" evidence="3">
    <location>
        <begin position="55"/>
        <end position="221"/>
    </location>
</feature>
<gene>
    <name evidence="5" type="primary">LOC117645757</name>
</gene>
<evidence type="ECO:0000256" key="2">
    <source>
        <dbReference type="SAM" id="SignalP"/>
    </source>
</evidence>
<accession>A0A6P8YQ03</accession>
<dbReference type="InterPro" id="IPR014044">
    <property type="entry name" value="CAP_dom"/>
</dbReference>
<dbReference type="SUPFAM" id="SSF55797">
    <property type="entry name" value="PR-1-like"/>
    <property type="match status" value="1"/>
</dbReference>
<feature type="signal peptide" evidence="2">
    <location>
        <begin position="1"/>
        <end position="19"/>
    </location>
</feature>
<evidence type="ECO:0000259" key="3">
    <source>
        <dbReference type="SMART" id="SM00198"/>
    </source>
</evidence>
<dbReference type="OrthoDB" id="444540at2759"/>
<dbReference type="PANTHER" id="PTHR10334">
    <property type="entry name" value="CYSTEINE-RICH SECRETORY PROTEIN-RELATED"/>
    <property type="match status" value="1"/>
</dbReference>
<dbReference type="AlphaFoldDB" id="A0A6P8YQ03"/>
<dbReference type="InterPro" id="IPR035940">
    <property type="entry name" value="CAP_sf"/>
</dbReference>
<feature type="chain" id="PRO_5028189552" evidence="2">
    <location>
        <begin position="20"/>
        <end position="351"/>
    </location>
</feature>
<dbReference type="Gene3D" id="3.40.33.10">
    <property type="entry name" value="CAP"/>
    <property type="match status" value="1"/>
</dbReference>
<keyword evidence="4" id="KW-1185">Reference proteome</keyword>
<dbReference type="InterPro" id="IPR001283">
    <property type="entry name" value="CRISP-related"/>
</dbReference>
<dbReference type="GeneID" id="117645757"/>
<dbReference type="InterPro" id="IPR002413">
    <property type="entry name" value="V5_allergen-like"/>
</dbReference>
<organism evidence="5">
    <name type="scientific">Thrips palmi</name>
    <name type="common">Melon thrips</name>
    <dbReference type="NCBI Taxonomy" id="161013"/>
    <lineage>
        <taxon>Eukaryota</taxon>
        <taxon>Metazoa</taxon>
        <taxon>Ecdysozoa</taxon>
        <taxon>Arthropoda</taxon>
        <taxon>Hexapoda</taxon>
        <taxon>Insecta</taxon>
        <taxon>Pterygota</taxon>
        <taxon>Neoptera</taxon>
        <taxon>Paraneoptera</taxon>
        <taxon>Thysanoptera</taxon>
        <taxon>Terebrantia</taxon>
        <taxon>Thripoidea</taxon>
        <taxon>Thripidae</taxon>
        <taxon>Thrips</taxon>
    </lineage>
</organism>
<reference evidence="5" key="1">
    <citation type="submission" date="2025-08" db="UniProtKB">
        <authorList>
            <consortium name="RefSeq"/>
        </authorList>
    </citation>
    <scope>IDENTIFICATION</scope>
    <source>
        <tissue evidence="5">Total insect</tissue>
    </source>
</reference>
<dbReference type="Proteomes" id="UP000515158">
    <property type="component" value="Unplaced"/>
</dbReference>
<dbReference type="SMART" id="SM00198">
    <property type="entry name" value="SCP"/>
    <property type="match status" value="1"/>
</dbReference>
<proteinExistence type="predicted"/>
<name>A0A6P8YQ03_THRPL</name>
<dbReference type="GO" id="GO:0005576">
    <property type="term" value="C:extracellular region"/>
    <property type="evidence" value="ECO:0007669"/>
    <property type="project" value="UniProtKB-SubCell"/>
</dbReference>
<dbReference type="RefSeq" id="XP_034242043.1">
    <property type="nucleotide sequence ID" value="XM_034386152.1"/>
</dbReference>
<evidence type="ECO:0000313" key="5">
    <source>
        <dbReference type="RefSeq" id="XP_034242043.1"/>
    </source>
</evidence>
<keyword evidence="2" id="KW-0732">Signal</keyword>
<feature type="compositionally biased region" description="Basic and acidic residues" evidence="1">
    <location>
        <begin position="282"/>
        <end position="291"/>
    </location>
</feature>
<evidence type="ECO:0000313" key="4">
    <source>
        <dbReference type="Proteomes" id="UP000515158"/>
    </source>
</evidence>
<feature type="region of interest" description="Disordered" evidence="1">
    <location>
        <begin position="270"/>
        <end position="316"/>
    </location>
</feature>
<dbReference type="PRINTS" id="PR00837">
    <property type="entry name" value="V5TPXLIKE"/>
</dbReference>
<sequence length="351" mass="37722">MSPLPWLWLWALTAHAAHAANYCSICPEHTMCIYKSSGGPASRCHGLFSRDLTPDEAQAALHTHNAVRNKVAAGEERRGRFGQPQPPAANMHRLHWDEELAAFARRWASQCVFDQDTCRTSADGTPVGQNIYMQVLPLGHAQHSTVSTAMAVHKWLDEVNEHDGHLSSAPYTYHVPTWHYTNLVWGRSTRLGCGFADYIAAGGLNARLIVCNYKEGGNVVGSPTYLTGRPATQCGGVPSHTPGTAAPADAVVADGAEYAATTTSWWQVFPWLPTPHDDEEARPEGRSEAKPSSKQPGRSHARGRRGAEATNAASAGRAAVTRALPLLGPPGLGPADSPAHDSLHVYPALCP</sequence>
<dbReference type="Pfam" id="PF00188">
    <property type="entry name" value="CAP"/>
    <property type="match status" value="1"/>
</dbReference>
<evidence type="ECO:0000256" key="1">
    <source>
        <dbReference type="SAM" id="MobiDB-lite"/>
    </source>
</evidence>
<dbReference type="CDD" id="cd05380">
    <property type="entry name" value="CAP_euk"/>
    <property type="match status" value="1"/>
</dbReference>
<dbReference type="PRINTS" id="PR00838">
    <property type="entry name" value="V5ALLERGEN"/>
</dbReference>